<dbReference type="InterPro" id="IPR002716">
    <property type="entry name" value="PIN_dom"/>
</dbReference>
<proteinExistence type="predicted"/>
<evidence type="ECO:0000313" key="3">
    <source>
        <dbReference type="Proteomes" id="UP000241473"/>
    </source>
</evidence>
<dbReference type="AlphaFoldDB" id="A0A2R6AKR8"/>
<organism evidence="2 3">
    <name type="scientific">Candidatus Marsarchaeota G1 archaeon OSP_C</name>
    <dbReference type="NCBI Taxonomy" id="1978154"/>
    <lineage>
        <taxon>Archaea</taxon>
        <taxon>Candidatus Marsarchaeota</taxon>
        <taxon>Candidatus Marsarchaeota group 1</taxon>
    </lineage>
</organism>
<reference evidence="2 3" key="1">
    <citation type="submission" date="2017-04" db="EMBL/GenBank/DDBJ databases">
        <title>Novel microbial lineages endemic to geothermal iron-oxide mats fill important gaps in the evolutionary history of Archaea.</title>
        <authorList>
            <person name="Jay Z.J."/>
            <person name="Beam J.P."/>
            <person name="Dlakic M."/>
            <person name="Rusch D.B."/>
            <person name="Kozubal M.A."/>
            <person name="Inskeep W.P."/>
        </authorList>
    </citation>
    <scope>NUCLEOTIDE SEQUENCE [LARGE SCALE GENOMIC DNA]</scope>
    <source>
        <strain evidence="2">OSP_C</strain>
    </source>
</reference>
<dbReference type="EMBL" id="NEXB01000097">
    <property type="protein sequence ID" value="PSN86967.1"/>
    <property type="molecule type" value="Genomic_DNA"/>
</dbReference>
<accession>A0A2R6AKR8</accession>
<dbReference type="Pfam" id="PF01850">
    <property type="entry name" value="PIN"/>
    <property type="match status" value="1"/>
</dbReference>
<feature type="domain" description="PIN" evidence="1">
    <location>
        <begin position="8"/>
        <end position="139"/>
    </location>
</feature>
<name>A0A2R6AKR8_9ARCH</name>
<comment type="caution">
    <text evidence="2">The sequence shown here is derived from an EMBL/GenBank/DDBJ whole genome shotgun (WGS) entry which is preliminary data.</text>
</comment>
<dbReference type="Gene3D" id="3.40.50.1010">
    <property type="entry name" value="5'-nuclease"/>
    <property type="match status" value="1"/>
</dbReference>
<evidence type="ECO:0000313" key="2">
    <source>
        <dbReference type="EMBL" id="PSN86967.1"/>
    </source>
</evidence>
<protein>
    <recommendedName>
        <fullName evidence="1">PIN domain-containing protein</fullName>
    </recommendedName>
</protein>
<dbReference type="Proteomes" id="UP000241473">
    <property type="component" value="Unassembled WGS sequence"/>
</dbReference>
<dbReference type="InterPro" id="IPR029060">
    <property type="entry name" value="PIN-like_dom_sf"/>
</dbReference>
<dbReference type="SUPFAM" id="SSF88723">
    <property type="entry name" value="PIN domain-like"/>
    <property type="match status" value="1"/>
</dbReference>
<evidence type="ECO:0000259" key="1">
    <source>
        <dbReference type="Pfam" id="PF01850"/>
    </source>
</evidence>
<sequence length="163" mass="19013">MATQHYHLDTNYLLSYLLCCCDKGDRKDHEAYKVINSIFYKGDVVVVSEFVFGELFHVLRRNYKKEVFHKLVDQLYSKDFFDDRLKVFRVEGDGLDRLASHVNEIRRADSRLQSNDVIITAFFLCDETSKWLLTFDNDLVSSKGLAQLLESRGKHIGPTPFPR</sequence>
<gene>
    <name evidence="2" type="ORF">B9Q00_10070</name>
</gene>
<dbReference type="CDD" id="cd09854">
    <property type="entry name" value="PIN_VapC-like"/>
    <property type="match status" value="1"/>
</dbReference>